<name>A0A0S7BPU4_9CHLR</name>
<dbReference type="EMBL" id="DF967972">
    <property type="protein sequence ID" value="GAP15882.1"/>
    <property type="molecule type" value="Genomic_DNA"/>
</dbReference>
<accession>A0A0S7BPU4</accession>
<reference evidence="1" key="1">
    <citation type="submission" date="2015-07" db="EMBL/GenBank/DDBJ databases">
        <title>Draft Genome Sequences of Anaerolinea thermolimosa IMO-1, Bellilinea caldifistulae GOMI-1, Leptolinea tardivitalis YMTK-2, Levilinea saccharolytica KIBI-1,Longilinea arvoryzae KOME-1, Previously Described as Members of the Anaerolineaceae (Chloroflexi).</title>
        <authorList>
            <person name="Sekiguchi Y."/>
            <person name="Ohashi A."/>
            <person name="Matsuura N."/>
            <person name="Tourlousse M.D."/>
        </authorList>
    </citation>
    <scope>NUCLEOTIDE SEQUENCE [LARGE SCALE GENOMIC DNA]</scope>
    <source>
        <strain evidence="1">KOME-1</strain>
    </source>
</reference>
<keyword evidence="2" id="KW-1185">Reference proteome</keyword>
<organism evidence="1">
    <name type="scientific">Longilinea arvoryzae</name>
    <dbReference type="NCBI Taxonomy" id="360412"/>
    <lineage>
        <taxon>Bacteria</taxon>
        <taxon>Bacillati</taxon>
        <taxon>Chloroflexota</taxon>
        <taxon>Anaerolineae</taxon>
        <taxon>Anaerolineales</taxon>
        <taxon>Anaerolineaceae</taxon>
        <taxon>Longilinea</taxon>
    </lineage>
</organism>
<sequence>MPKAEKIYINGINAATGDYFTKPMTVRQVVRQALRERDRRIPIFLRAFWGTEHLGPEPDWSNPAEAGWGVVFHEAEDDRVRQALQPLIDHRRTQIDADRVKVLDYRDGESKQDWLARFGITAGSRDPLRVPYYLLLAGSPERIPLFFGHSLDFEYAVGRLHFDSPDEYAAYARSVVAYESAPPADLPHGREAAFFGTRHLLDRATQLSADGLVRPLVEGAPAVGPLPAYPPVTAEANYRLRSWIGEPATKAGLTGILAPPAGQKPPAFLFTASHGLGFASGDPDQTARQGALLCQDWQLRYSVTPAQYFAAADLPAEARVHGLVAFLFACFGGGTPAFDRFTALEHGKPVQLAPRPFFAALPRALLAHPNGGALAVIAHVDRAWGFSIQNPGALPQIDAFRNTIQRILSGKPVGYAIQDFNFRYADLSIQVSSFVEEKLYYHKNVPDDKLAVAWVQRNDAEGYVVLGDPAVRLRSSEID</sequence>
<evidence type="ECO:0008006" key="3">
    <source>
        <dbReference type="Google" id="ProtNLM"/>
    </source>
</evidence>
<dbReference type="Proteomes" id="UP000055060">
    <property type="component" value="Unassembled WGS sequence"/>
</dbReference>
<dbReference type="OrthoDB" id="3648721at2"/>
<dbReference type="AlphaFoldDB" id="A0A0S7BPU4"/>
<dbReference type="STRING" id="360412.LARV_03676"/>
<evidence type="ECO:0000313" key="1">
    <source>
        <dbReference type="EMBL" id="GAP15882.1"/>
    </source>
</evidence>
<dbReference type="RefSeq" id="WP_075075021.1">
    <property type="nucleotide sequence ID" value="NZ_DF967972.1"/>
</dbReference>
<proteinExistence type="predicted"/>
<protein>
    <recommendedName>
        <fullName evidence="3">Gingipain domain-containing protein</fullName>
    </recommendedName>
</protein>
<gene>
    <name evidence="1" type="ORF">LARV_03676</name>
</gene>
<evidence type="ECO:0000313" key="2">
    <source>
        <dbReference type="Proteomes" id="UP000055060"/>
    </source>
</evidence>